<accession>A0A6J4RYF3</accession>
<dbReference type="AlphaFoldDB" id="A0A6J4RYF3"/>
<reference evidence="2" key="1">
    <citation type="submission" date="2020-02" db="EMBL/GenBank/DDBJ databases">
        <authorList>
            <person name="Meier V. D."/>
        </authorList>
    </citation>
    <scope>NUCLEOTIDE SEQUENCE</scope>
    <source>
        <strain evidence="2">AVDCRST_MAG39</strain>
    </source>
</reference>
<keyword evidence="1" id="KW-0812">Transmembrane</keyword>
<feature type="transmembrane region" description="Helical" evidence="1">
    <location>
        <begin position="68"/>
        <end position="93"/>
    </location>
</feature>
<sequence>MVEERRGVLAALRRSRDVTRGALAPVCPLVILVFGSYVVAKLALEAIIEALGGGPFEGLEQGRRGFGALYWAAVTAQAILTAVLYAIYAALFIELRDWKDGPAADRLADKFS</sequence>
<gene>
    <name evidence="2" type="ORF">AVDCRST_MAG39-269</name>
</gene>
<evidence type="ECO:0000313" key="2">
    <source>
        <dbReference type="EMBL" id="CAA9484943.1"/>
    </source>
</evidence>
<name>A0A6J4RYF3_9SPHN</name>
<keyword evidence="1" id="KW-1133">Transmembrane helix</keyword>
<keyword evidence="1" id="KW-0472">Membrane</keyword>
<protein>
    <submittedName>
        <fullName evidence="2">Uncharacterized protein</fullName>
    </submittedName>
</protein>
<organism evidence="2">
    <name type="scientific">uncultured Sphingomonadaceae bacterium</name>
    <dbReference type="NCBI Taxonomy" id="169976"/>
    <lineage>
        <taxon>Bacteria</taxon>
        <taxon>Pseudomonadati</taxon>
        <taxon>Pseudomonadota</taxon>
        <taxon>Alphaproteobacteria</taxon>
        <taxon>Sphingomonadales</taxon>
        <taxon>Sphingomonadaceae</taxon>
        <taxon>environmental samples</taxon>
    </lineage>
</organism>
<feature type="transmembrane region" description="Helical" evidence="1">
    <location>
        <begin position="21"/>
        <end position="48"/>
    </location>
</feature>
<evidence type="ECO:0000256" key="1">
    <source>
        <dbReference type="SAM" id="Phobius"/>
    </source>
</evidence>
<proteinExistence type="predicted"/>
<dbReference type="EMBL" id="CADCVW010000015">
    <property type="protein sequence ID" value="CAA9484943.1"/>
    <property type="molecule type" value="Genomic_DNA"/>
</dbReference>